<dbReference type="Pfam" id="PF00535">
    <property type="entry name" value="Glycos_transf_2"/>
    <property type="match status" value="1"/>
</dbReference>
<dbReference type="SUPFAM" id="SSF53448">
    <property type="entry name" value="Nucleotide-diphospho-sugar transferases"/>
    <property type="match status" value="1"/>
</dbReference>
<dbReference type="GO" id="GO:0004582">
    <property type="term" value="F:dolichyl-phosphate beta-D-mannosyltransferase activity"/>
    <property type="evidence" value="ECO:0007669"/>
    <property type="project" value="InterPro"/>
</dbReference>
<comment type="similarity">
    <text evidence="1">Belongs to the glycosyltransferase 2 family.</text>
</comment>
<name>A0A0W8FES6_9ZZZZ</name>
<proteinExistence type="inferred from homology"/>
<gene>
    <name evidence="5" type="ORF">ASZ90_011464</name>
</gene>
<dbReference type="PANTHER" id="PTHR43398">
    <property type="entry name" value="DOLICHOL-PHOSPHATE MANNOSYLTRANSFERASE SUBUNIT 1"/>
    <property type="match status" value="1"/>
</dbReference>
<dbReference type="InterPro" id="IPR029044">
    <property type="entry name" value="Nucleotide-diphossugar_trans"/>
</dbReference>
<evidence type="ECO:0000256" key="2">
    <source>
        <dbReference type="ARBA" id="ARBA00022676"/>
    </source>
</evidence>
<evidence type="ECO:0000313" key="5">
    <source>
        <dbReference type="EMBL" id="KUG18835.1"/>
    </source>
</evidence>
<dbReference type="InterPro" id="IPR039528">
    <property type="entry name" value="DPM1-like"/>
</dbReference>
<reference evidence="5" key="1">
    <citation type="journal article" date="2015" name="Proc. Natl. Acad. Sci. U.S.A.">
        <title>Networks of energetic and metabolic interactions define dynamics in microbial communities.</title>
        <authorList>
            <person name="Embree M."/>
            <person name="Liu J.K."/>
            <person name="Al-Bassam M.M."/>
            <person name="Zengler K."/>
        </authorList>
    </citation>
    <scope>NUCLEOTIDE SEQUENCE</scope>
</reference>
<dbReference type="PANTHER" id="PTHR43398:SF1">
    <property type="entry name" value="DOLICHOL-PHOSPHATE MANNOSYLTRANSFERASE SUBUNIT 1"/>
    <property type="match status" value="1"/>
</dbReference>
<evidence type="ECO:0000256" key="3">
    <source>
        <dbReference type="ARBA" id="ARBA00022679"/>
    </source>
</evidence>
<dbReference type="GO" id="GO:0006506">
    <property type="term" value="P:GPI anchor biosynthetic process"/>
    <property type="evidence" value="ECO:0007669"/>
    <property type="project" value="TreeGrafter"/>
</dbReference>
<dbReference type="EMBL" id="LNQE01001356">
    <property type="protein sequence ID" value="KUG18835.1"/>
    <property type="molecule type" value="Genomic_DNA"/>
</dbReference>
<organism evidence="5">
    <name type="scientific">hydrocarbon metagenome</name>
    <dbReference type="NCBI Taxonomy" id="938273"/>
    <lineage>
        <taxon>unclassified sequences</taxon>
        <taxon>metagenomes</taxon>
        <taxon>ecological metagenomes</taxon>
    </lineage>
</organism>
<dbReference type="InterPro" id="IPR001173">
    <property type="entry name" value="Glyco_trans_2-like"/>
</dbReference>
<evidence type="ECO:0000256" key="1">
    <source>
        <dbReference type="ARBA" id="ARBA00006739"/>
    </source>
</evidence>
<dbReference type="GO" id="GO:0016020">
    <property type="term" value="C:membrane"/>
    <property type="evidence" value="ECO:0007669"/>
    <property type="project" value="GOC"/>
</dbReference>
<evidence type="ECO:0000259" key="4">
    <source>
        <dbReference type="Pfam" id="PF00535"/>
    </source>
</evidence>
<comment type="caution">
    <text evidence="5">The sequence shown here is derived from an EMBL/GenBank/DDBJ whole genome shotgun (WGS) entry which is preliminary data.</text>
</comment>
<accession>A0A0W8FES6</accession>
<dbReference type="Gene3D" id="3.90.550.10">
    <property type="entry name" value="Spore Coat Polysaccharide Biosynthesis Protein SpsA, Chain A"/>
    <property type="match status" value="1"/>
</dbReference>
<keyword evidence="3" id="KW-0808">Transferase</keyword>
<keyword evidence="2" id="KW-0328">Glycosyltransferase</keyword>
<dbReference type="GO" id="GO:0035269">
    <property type="term" value="P:protein O-linked glycosylation via mannose"/>
    <property type="evidence" value="ECO:0007669"/>
    <property type="project" value="TreeGrafter"/>
</dbReference>
<dbReference type="AlphaFoldDB" id="A0A0W8FES6"/>
<protein>
    <recommendedName>
        <fullName evidence="4">Glycosyltransferase 2-like domain-containing protein</fullName>
    </recommendedName>
</protein>
<dbReference type="GO" id="GO:0006488">
    <property type="term" value="P:dolichol-linked oligosaccharide biosynthetic process"/>
    <property type="evidence" value="ECO:0007669"/>
    <property type="project" value="TreeGrafter"/>
</dbReference>
<feature type="domain" description="Glycosyltransferase 2-like" evidence="4">
    <location>
        <begin position="31"/>
        <end position="179"/>
    </location>
</feature>
<sequence length="248" mass="27897">MFRVKRSIKISRSILKNCDRPHDKDRQMLTSIIIPTKDEPTIQELVDNINATIKENHEILIVDKSRTAPKVKGAEVMIQRSDGLGNAFVEGLSRSKGNIIALMDGDGSHRPEDLQKMLKLIENHDIVLGSKLIEGGECSDTLGRKLVTLAFAQLTRLILGVDLRDPMTGFMVAKKNVFDNLELKPKGFKIVIEIVYKSKAKVLEAPISFYKRKTGSSKVGFNTNGLREMARIFELLLELKLGRIRGEW</sequence>